<dbReference type="SUPFAM" id="SSF53383">
    <property type="entry name" value="PLP-dependent transferases"/>
    <property type="match status" value="1"/>
</dbReference>
<reference evidence="7 8" key="1">
    <citation type="submission" date="2019-08" db="EMBL/GenBank/DDBJ databases">
        <title>In-depth cultivation of the pig gut microbiome towards novel bacterial diversity and tailored functional studies.</title>
        <authorList>
            <person name="Wylensek D."/>
            <person name="Hitch T.C.A."/>
            <person name="Clavel T."/>
        </authorList>
    </citation>
    <scope>NUCLEOTIDE SEQUENCE [LARGE SCALE GENOMIC DNA]</scope>
    <source>
        <strain evidence="7 8">WCA-389-WT-5B</strain>
    </source>
</reference>
<evidence type="ECO:0000256" key="4">
    <source>
        <dbReference type="ARBA" id="ARBA00023125"/>
    </source>
</evidence>
<dbReference type="PANTHER" id="PTHR46577:SF1">
    <property type="entry name" value="HTH-TYPE TRANSCRIPTIONAL REGULATORY PROTEIN GABR"/>
    <property type="match status" value="1"/>
</dbReference>
<dbReference type="InterPro" id="IPR000524">
    <property type="entry name" value="Tscrpt_reg_HTH_GntR"/>
</dbReference>
<dbReference type="RefSeq" id="WP_154487545.1">
    <property type="nucleotide sequence ID" value="NZ_VULN01000002.1"/>
</dbReference>
<dbReference type="Pfam" id="PF00155">
    <property type="entry name" value="Aminotran_1_2"/>
    <property type="match status" value="1"/>
</dbReference>
<dbReference type="Pfam" id="PF00392">
    <property type="entry name" value="GntR"/>
    <property type="match status" value="1"/>
</dbReference>
<dbReference type="GO" id="GO:0003700">
    <property type="term" value="F:DNA-binding transcription factor activity"/>
    <property type="evidence" value="ECO:0007669"/>
    <property type="project" value="InterPro"/>
</dbReference>
<dbReference type="EMBL" id="VULN01000002">
    <property type="protein sequence ID" value="MSS81308.1"/>
    <property type="molecule type" value="Genomic_DNA"/>
</dbReference>
<dbReference type="InterPro" id="IPR036390">
    <property type="entry name" value="WH_DNA-bd_sf"/>
</dbReference>
<dbReference type="CDD" id="cd07377">
    <property type="entry name" value="WHTH_GntR"/>
    <property type="match status" value="1"/>
</dbReference>
<dbReference type="SUPFAM" id="SSF46785">
    <property type="entry name" value="Winged helix' DNA-binding domain"/>
    <property type="match status" value="1"/>
</dbReference>
<comment type="caution">
    <text evidence="7">The sequence shown here is derived from an EMBL/GenBank/DDBJ whole genome shotgun (WGS) entry which is preliminary data.</text>
</comment>
<evidence type="ECO:0000256" key="5">
    <source>
        <dbReference type="ARBA" id="ARBA00023163"/>
    </source>
</evidence>
<dbReference type="Proteomes" id="UP000441455">
    <property type="component" value="Unassembled WGS sequence"/>
</dbReference>
<name>A0A6N7VZK2_ACIFE</name>
<keyword evidence="5" id="KW-0804">Transcription</keyword>
<dbReference type="Gene3D" id="1.10.10.10">
    <property type="entry name" value="Winged helix-like DNA-binding domain superfamily/Winged helix DNA-binding domain"/>
    <property type="match status" value="1"/>
</dbReference>
<dbReference type="AlphaFoldDB" id="A0A6N7VZK2"/>
<dbReference type="InterPro" id="IPR036388">
    <property type="entry name" value="WH-like_DNA-bd_sf"/>
</dbReference>
<dbReference type="InterPro" id="IPR015421">
    <property type="entry name" value="PyrdxlP-dep_Trfase_major"/>
</dbReference>
<evidence type="ECO:0000313" key="7">
    <source>
        <dbReference type="EMBL" id="MSS81308.1"/>
    </source>
</evidence>
<dbReference type="InterPro" id="IPR015424">
    <property type="entry name" value="PyrdxlP-dep_Trfase"/>
</dbReference>
<feature type="domain" description="HTH gntR-type" evidence="6">
    <location>
        <begin position="14"/>
        <end position="82"/>
    </location>
</feature>
<dbReference type="GO" id="GO:0008483">
    <property type="term" value="F:transaminase activity"/>
    <property type="evidence" value="ECO:0007669"/>
    <property type="project" value="UniProtKB-KW"/>
</dbReference>
<protein>
    <submittedName>
        <fullName evidence="7">PLP-dependent aminotransferase family protein</fullName>
    </submittedName>
</protein>
<gene>
    <name evidence="7" type="ORF">FX155_01550</name>
</gene>
<keyword evidence="4" id="KW-0238">DNA-binding</keyword>
<evidence type="ECO:0000313" key="8">
    <source>
        <dbReference type="Proteomes" id="UP000441455"/>
    </source>
</evidence>
<keyword evidence="3" id="KW-0805">Transcription regulation</keyword>
<evidence type="ECO:0000259" key="6">
    <source>
        <dbReference type="PROSITE" id="PS50949"/>
    </source>
</evidence>
<dbReference type="GO" id="GO:0030170">
    <property type="term" value="F:pyridoxal phosphate binding"/>
    <property type="evidence" value="ECO:0007669"/>
    <property type="project" value="InterPro"/>
</dbReference>
<dbReference type="OrthoDB" id="9808770at2"/>
<comment type="similarity">
    <text evidence="1">In the C-terminal section; belongs to the class-I pyridoxal-phosphate-dependent aminotransferase family.</text>
</comment>
<dbReference type="GO" id="GO:0003677">
    <property type="term" value="F:DNA binding"/>
    <property type="evidence" value="ECO:0007669"/>
    <property type="project" value="UniProtKB-KW"/>
</dbReference>
<accession>A0A6N7VZK2</accession>
<dbReference type="PROSITE" id="PS50949">
    <property type="entry name" value="HTH_GNTR"/>
    <property type="match status" value="1"/>
</dbReference>
<proteinExistence type="inferred from homology"/>
<keyword evidence="7" id="KW-0032">Aminotransferase</keyword>
<dbReference type="Gene3D" id="3.40.640.10">
    <property type="entry name" value="Type I PLP-dependent aspartate aminotransferase-like (Major domain)"/>
    <property type="match status" value="1"/>
</dbReference>
<dbReference type="CDD" id="cd00609">
    <property type="entry name" value="AAT_like"/>
    <property type="match status" value="1"/>
</dbReference>
<dbReference type="SMART" id="SM00345">
    <property type="entry name" value="HTH_GNTR"/>
    <property type="match status" value="1"/>
</dbReference>
<sequence>MLTTFNFRAQPGAGPLYRQLAAYFCREIRLHHLGSQDFLPSIRKLTRDLKLSRTTVEGAYQILIDQGVVENLPNRGYRVAAYRPREEGEEPKTPPDPARPTVLYNFSNNYIDTSTFDTVLWRRCLNQVLRNPASIAGYGDPQGEPELRKVLARYSYASRGVVCRPEQILVGAGLQTLLLVLLPLLPLERKVAGLEAPGFPQAEQIFHLMGWETCAYDPADPKGDWPGLLMISPANPYKGRALTEKERNNLIVATQLERVYLLEDDYNGEFRYLHRPTPALHSFGNREQIIYLGSFSRTMLPSLRISFLVLPEKLLPAYRAIAGRYNQTSSTVEQLALAAYIEEGHLTRHIRKLRTLYRTKSRLLQEALTAVFGDQVRLLGYGSGLHLHIALDRSGTAEELAARALEKGVRVIPVRGTEPGRPPEFLLSFAGIGEEKIRAGVEALREALEE</sequence>
<keyword evidence="2" id="KW-0663">Pyridoxal phosphate</keyword>
<organism evidence="7 8">
    <name type="scientific">Acidaminococcus fermentans</name>
    <dbReference type="NCBI Taxonomy" id="905"/>
    <lineage>
        <taxon>Bacteria</taxon>
        <taxon>Bacillati</taxon>
        <taxon>Bacillota</taxon>
        <taxon>Negativicutes</taxon>
        <taxon>Acidaminococcales</taxon>
        <taxon>Acidaminococcaceae</taxon>
        <taxon>Acidaminococcus</taxon>
    </lineage>
</organism>
<evidence type="ECO:0000256" key="2">
    <source>
        <dbReference type="ARBA" id="ARBA00022898"/>
    </source>
</evidence>
<dbReference type="InterPro" id="IPR004839">
    <property type="entry name" value="Aminotransferase_I/II_large"/>
</dbReference>
<evidence type="ECO:0000256" key="3">
    <source>
        <dbReference type="ARBA" id="ARBA00023015"/>
    </source>
</evidence>
<evidence type="ECO:0000256" key="1">
    <source>
        <dbReference type="ARBA" id="ARBA00005384"/>
    </source>
</evidence>
<dbReference type="PANTHER" id="PTHR46577">
    <property type="entry name" value="HTH-TYPE TRANSCRIPTIONAL REGULATORY PROTEIN GABR"/>
    <property type="match status" value="1"/>
</dbReference>
<dbReference type="InterPro" id="IPR051446">
    <property type="entry name" value="HTH_trans_reg/aminotransferase"/>
</dbReference>
<keyword evidence="7" id="KW-0808">Transferase</keyword>